<protein>
    <submittedName>
        <fullName evidence="6">Nematode cuticle collagen N-terminal domain-containing protein</fullName>
    </submittedName>
</protein>
<name>A0A915EPE2_9BILA</name>
<dbReference type="InterPro" id="IPR002486">
    <property type="entry name" value="Col_cuticle_N"/>
</dbReference>
<feature type="compositionally biased region" description="Low complexity" evidence="2">
    <location>
        <begin position="152"/>
        <end position="161"/>
    </location>
</feature>
<feature type="domain" description="Nematode cuticle collagen N-terminal" evidence="4">
    <location>
        <begin position="7"/>
        <end position="59"/>
    </location>
</feature>
<keyword evidence="1" id="KW-0677">Repeat</keyword>
<dbReference type="Pfam" id="PF01484">
    <property type="entry name" value="Col_cuticle_N"/>
    <property type="match status" value="1"/>
</dbReference>
<dbReference type="InterPro" id="IPR008160">
    <property type="entry name" value="Collagen"/>
</dbReference>
<evidence type="ECO:0000313" key="6">
    <source>
        <dbReference type="WBParaSite" id="jg8067"/>
    </source>
</evidence>
<keyword evidence="5" id="KW-1185">Reference proteome</keyword>
<dbReference type="SMART" id="SM01088">
    <property type="entry name" value="Col_cuticle_N"/>
    <property type="match status" value="1"/>
</dbReference>
<evidence type="ECO:0000256" key="1">
    <source>
        <dbReference type="ARBA" id="ARBA00022737"/>
    </source>
</evidence>
<evidence type="ECO:0000256" key="2">
    <source>
        <dbReference type="SAM" id="MobiDB-lite"/>
    </source>
</evidence>
<keyword evidence="3" id="KW-1133">Transmembrane helix</keyword>
<dbReference type="Proteomes" id="UP000887574">
    <property type="component" value="Unplaced"/>
</dbReference>
<organism evidence="5 6">
    <name type="scientific">Ditylenchus dipsaci</name>
    <dbReference type="NCBI Taxonomy" id="166011"/>
    <lineage>
        <taxon>Eukaryota</taxon>
        <taxon>Metazoa</taxon>
        <taxon>Ecdysozoa</taxon>
        <taxon>Nematoda</taxon>
        <taxon>Chromadorea</taxon>
        <taxon>Rhabditida</taxon>
        <taxon>Tylenchina</taxon>
        <taxon>Tylenchomorpha</taxon>
        <taxon>Sphaerularioidea</taxon>
        <taxon>Anguinidae</taxon>
        <taxon>Anguininae</taxon>
        <taxon>Ditylenchus</taxon>
    </lineage>
</organism>
<reference evidence="6" key="1">
    <citation type="submission" date="2022-11" db="UniProtKB">
        <authorList>
            <consortium name="WormBaseParasite"/>
        </authorList>
    </citation>
    <scope>IDENTIFICATION</scope>
</reference>
<feature type="transmembrane region" description="Helical" evidence="3">
    <location>
        <begin position="6"/>
        <end position="32"/>
    </location>
</feature>
<feature type="region of interest" description="Disordered" evidence="2">
    <location>
        <begin position="110"/>
        <end position="245"/>
    </location>
</feature>
<sequence>MGLTSHSVAVFGIFVSSVTLFSILFLVPIIVLKANQLRVEVEERSIEFKERSDKIWNQIQVLNSAISGRVQASNEPPIIMFSRVKKSAWNKHICQAVTLSLAQWTIWSWRPPGTDGTPGESGKQGPPGEDGFDVQLESEHDLPCVICPSGPPGQRGSQGERGLSGGPGGPGVMGPSGRQGTSGQIGNPGPSGNRGTKGELGHVGPPGDTTVAGVGIKGPQGPPGSAGPKGPPGVPGKTSKDMGVPGKPGIIGLAGLTGIIGEPGSEGPWGHPENLGNQPLIVPRTVECLKYLLLVILWLERTEEMIKWNSKVQLRTLTTQNNSHMNQWWSLQCWLIQPTSW</sequence>
<dbReference type="WBParaSite" id="jg8067">
    <property type="protein sequence ID" value="jg8067"/>
    <property type="gene ID" value="jg8067"/>
</dbReference>
<dbReference type="AlphaFoldDB" id="A0A915EPE2"/>
<evidence type="ECO:0000256" key="3">
    <source>
        <dbReference type="SAM" id="Phobius"/>
    </source>
</evidence>
<accession>A0A915EPE2</accession>
<dbReference type="PANTHER" id="PTHR24637">
    <property type="entry name" value="COLLAGEN"/>
    <property type="match status" value="1"/>
</dbReference>
<dbReference type="Pfam" id="PF01391">
    <property type="entry name" value="Collagen"/>
    <property type="match status" value="2"/>
</dbReference>
<keyword evidence="3" id="KW-0812">Transmembrane</keyword>
<dbReference type="GO" id="GO:0042302">
    <property type="term" value="F:structural constituent of cuticle"/>
    <property type="evidence" value="ECO:0007669"/>
    <property type="project" value="InterPro"/>
</dbReference>
<evidence type="ECO:0000259" key="4">
    <source>
        <dbReference type="SMART" id="SM01088"/>
    </source>
</evidence>
<keyword evidence="3" id="KW-0472">Membrane</keyword>
<evidence type="ECO:0000313" key="5">
    <source>
        <dbReference type="Proteomes" id="UP000887574"/>
    </source>
</evidence>
<feature type="compositionally biased region" description="Gly residues" evidence="2">
    <location>
        <begin position="162"/>
        <end position="174"/>
    </location>
</feature>
<proteinExistence type="predicted"/>
<dbReference type="PANTHER" id="PTHR24637:SF334">
    <property type="entry name" value="NEMATODE CUTICLE COLLAGEN N-TERMINAL DOMAIN-CONTAINING PROTEIN"/>
    <property type="match status" value="1"/>
</dbReference>